<keyword evidence="7" id="KW-1185">Reference proteome</keyword>
<protein>
    <submittedName>
        <fullName evidence="6">TetR/AcrR family transcriptional regulator</fullName>
    </submittedName>
</protein>
<keyword evidence="3" id="KW-0804">Transcription</keyword>
<proteinExistence type="predicted"/>
<dbReference type="Pfam" id="PF16925">
    <property type="entry name" value="TetR_C_13"/>
    <property type="match status" value="1"/>
</dbReference>
<evidence type="ECO:0000256" key="3">
    <source>
        <dbReference type="ARBA" id="ARBA00023163"/>
    </source>
</evidence>
<dbReference type="PANTHER" id="PTHR47506:SF1">
    <property type="entry name" value="HTH-TYPE TRANSCRIPTIONAL REGULATOR YJDC"/>
    <property type="match status" value="1"/>
</dbReference>
<feature type="domain" description="HTH tetR-type" evidence="5">
    <location>
        <begin position="16"/>
        <end position="76"/>
    </location>
</feature>
<dbReference type="InterPro" id="IPR001647">
    <property type="entry name" value="HTH_TetR"/>
</dbReference>
<dbReference type="Gene3D" id="1.10.10.60">
    <property type="entry name" value="Homeodomain-like"/>
    <property type="match status" value="1"/>
</dbReference>
<accession>A0ABY6Q1S4</accession>
<organism evidence="6 7">
    <name type="scientific">Streptomyces drozdowiczii</name>
    <dbReference type="NCBI Taxonomy" id="202862"/>
    <lineage>
        <taxon>Bacteria</taxon>
        <taxon>Bacillati</taxon>
        <taxon>Actinomycetota</taxon>
        <taxon>Actinomycetes</taxon>
        <taxon>Kitasatosporales</taxon>
        <taxon>Streptomycetaceae</taxon>
        <taxon>Streptomyces</taxon>
    </lineage>
</organism>
<feature type="DNA-binding region" description="H-T-H motif" evidence="4">
    <location>
        <begin position="39"/>
        <end position="58"/>
    </location>
</feature>
<sequence length="209" mass="22653">MWGMGETGAARGRPRSFDRDAALAAAVRLFWERGYGATSIGELTEAMGIRPASLYAAFGDKRSLFEEAVAAYGRTPVGTFMRDALEQEPTAYRAFARLLREAARIYADPSHPAGCMVITGAVNVTPQDAGVADRLRGVRNSNVTAWETRLRDAQRTGELPERVDPRVLAGYFATIVQGMSQRSCDGAGPEELAEIAELALAAWPGERED</sequence>
<name>A0ABY6Q1S4_9ACTN</name>
<evidence type="ECO:0000259" key="5">
    <source>
        <dbReference type="PROSITE" id="PS50977"/>
    </source>
</evidence>
<keyword evidence="2 4" id="KW-0238">DNA-binding</keyword>
<evidence type="ECO:0000256" key="1">
    <source>
        <dbReference type="ARBA" id="ARBA00023015"/>
    </source>
</evidence>
<evidence type="ECO:0000256" key="4">
    <source>
        <dbReference type="PROSITE-ProRule" id="PRU00335"/>
    </source>
</evidence>
<evidence type="ECO:0000256" key="2">
    <source>
        <dbReference type="ARBA" id="ARBA00023125"/>
    </source>
</evidence>
<keyword evidence="1" id="KW-0805">Transcription regulation</keyword>
<dbReference type="InterPro" id="IPR009057">
    <property type="entry name" value="Homeodomain-like_sf"/>
</dbReference>
<reference evidence="6" key="1">
    <citation type="journal article" date="2022" name="Front. Microbiol.">
        <title>Mirubactin C rescues the lethal effect of cell wall biosynthesis mutations in Bacillus subtilis.</title>
        <authorList>
            <person name="Kepplinger B."/>
            <person name="Wen X."/>
            <person name="Tyler A.R."/>
            <person name="Kim B.Y."/>
            <person name="Brown J."/>
            <person name="Banks P."/>
            <person name="Dashti Y."/>
            <person name="Mackenzie E.S."/>
            <person name="Wills C."/>
            <person name="Kawai Y."/>
            <person name="Waldron K.J."/>
            <person name="Allenby N.E.E."/>
            <person name="Wu L.J."/>
            <person name="Hall M.J."/>
            <person name="Errington J."/>
        </authorList>
    </citation>
    <scope>NUCLEOTIDE SEQUENCE</scope>
    <source>
        <strain evidence="6">MDA8-470</strain>
    </source>
</reference>
<dbReference type="PRINTS" id="PR00455">
    <property type="entry name" value="HTHTETR"/>
</dbReference>
<dbReference type="SUPFAM" id="SSF46689">
    <property type="entry name" value="Homeodomain-like"/>
    <property type="match status" value="1"/>
</dbReference>
<dbReference type="EMBL" id="CP098740">
    <property type="protein sequence ID" value="UZK58560.1"/>
    <property type="molecule type" value="Genomic_DNA"/>
</dbReference>
<dbReference type="PROSITE" id="PS50977">
    <property type="entry name" value="HTH_TETR_2"/>
    <property type="match status" value="1"/>
</dbReference>
<evidence type="ECO:0000313" key="6">
    <source>
        <dbReference type="EMBL" id="UZK58560.1"/>
    </source>
</evidence>
<dbReference type="Gene3D" id="1.10.357.10">
    <property type="entry name" value="Tetracycline Repressor, domain 2"/>
    <property type="match status" value="1"/>
</dbReference>
<dbReference type="InterPro" id="IPR036271">
    <property type="entry name" value="Tet_transcr_reg_TetR-rel_C_sf"/>
</dbReference>
<dbReference type="Proteomes" id="UP001164963">
    <property type="component" value="Chromosome"/>
</dbReference>
<dbReference type="PANTHER" id="PTHR47506">
    <property type="entry name" value="TRANSCRIPTIONAL REGULATORY PROTEIN"/>
    <property type="match status" value="1"/>
</dbReference>
<dbReference type="SUPFAM" id="SSF48498">
    <property type="entry name" value="Tetracyclin repressor-like, C-terminal domain"/>
    <property type="match status" value="1"/>
</dbReference>
<gene>
    <name evidence="6" type="ORF">NEH16_19095</name>
</gene>
<dbReference type="InterPro" id="IPR011075">
    <property type="entry name" value="TetR_C"/>
</dbReference>
<dbReference type="RefSeq" id="WP_265547260.1">
    <property type="nucleotide sequence ID" value="NZ_CP098740.1"/>
</dbReference>
<evidence type="ECO:0000313" key="7">
    <source>
        <dbReference type="Proteomes" id="UP001164963"/>
    </source>
</evidence>
<dbReference type="Pfam" id="PF00440">
    <property type="entry name" value="TetR_N"/>
    <property type="match status" value="1"/>
</dbReference>